<dbReference type="EMBL" id="JADPUN010000108">
    <property type="protein sequence ID" value="MBF9129189.1"/>
    <property type="molecule type" value="Genomic_DNA"/>
</dbReference>
<keyword evidence="2" id="KW-1185">Reference proteome</keyword>
<dbReference type="Proteomes" id="UP000638560">
    <property type="component" value="Unassembled WGS sequence"/>
</dbReference>
<protein>
    <submittedName>
        <fullName evidence="1">Uncharacterized protein</fullName>
    </submittedName>
</protein>
<reference evidence="1 2" key="1">
    <citation type="submission" date="2020-11" db="EMBL/GenBank/DDBJ databases">
        <title>A novel isolate from a Black sea contaminated sediment with potential to produce alkanes: Plantactinospora alkalitolerans sp. nov.</title>
        <authorList>
            <person name="Carro L."/>
            <person name="Veyisoglu A."/>
            <person name="Guven K."/>
            <person name="Schumann P."/>
            <person name="Klenk H.-P."/>
            <person name="Sahin N."/>
        </authorList>
    </citation>
    <scope>NUCLEOTIDE SEQUENCE [LARGE SCALE GENOMIC DNA]</scope>
    <source>
        <strain evidence="1 2">S1510</strain>
    </source>
</reference>
<dbReference type="InterPro" id="IPR025680">
    <property type="entry name" value="DddI"/>
</dbReference>
<comment type="caution">
    <text evidence="1">The sequence shown here is derived from an EMBL/GenBank/DDBJ whole genome shotgun (WGS) entry which is preliminary data.</text>
</comment>
<proteinExistence type="predicted"/>
<evidence type="ECO:0000313" key="2">
    <source>
        <dbReference type="Proteomes" id="UP000638560"/>
    </source>
</evidence>
<evidence type="ECO:0000313" key="1">
    <source>
        <dbReference type="EMBL" id="MBF9129189.1"/>
    </source>
</evidence>
<accession>A0ABS0GT53</accession>
<dbReference type="Pfam" id="PF14430">
    <property type="entry name" value="Imm1"/>
    <property type="match status" value="1"/>
</dbReference>
<name>A0ABS0GT53_9ACTN</name>
<organism evidence="1 2">
    <name type="scientific">Plantactinospora alkalitolerans</name>
    <dbReference type="NCBI Taxonomy" id="2789879"/>
    <lineage>
        <taxon>Bacteria</taxon>
        <taxon>Bacillati</taxon>
        <taxon>Actinomycetota</taxon>
        <taxon>Actinomycetes</taxon>
        <taxon>Micromonosporales</taxon>
        <taxon>Micromonosporaceae</taxon>
        <taxon>Plantactinospora</taxon>
    </lineage>
</organism>
<gene>
    <name evidence="1" type="ORF">I0C86_09390</name>
</gene>
<sequence>MTTYELLNYIARPHRLTDPQQALDVFDSVAREIMWHGLSGQSVMIGPEGGAKDLRVDIDVDAGRAALTWLADETIAVELAPGDPLEVVWNGDAPLQTIPASMARVGVLTARQVVADYVATGERPRLVEWVAAPAEAAALPHGMFYRERMPFFRKPVSSTINTPCGSPRCSTT</sequence>